<dbReference type="AlphaFoldDB" id="N2AVD0"/>
<dbReference type="PRINTS" id="PR00344">
    <property type="entry name" value="BCTRLSENSOR"/>
</dbReference>
<comment type="function">
    <text evidence="8">May play the central regulatory role in sporulation. It may be an element of the effector pathway responsible for the activation of sporulation genes in response to nutritional stress. Spo0A may act in concert with spo0H (a sigma factor) to control the expression of some genes that are critical to the sporulation process.</text>
</comment>
<keyword evidence="5 10" id="KW-0597">Phosphoprotein</keyword>
<dbReference type="CDD" id="cd17546">
    <property type="entry name" value="REC_hyHK_CKI1_RcsC-like"/>
    <property type="match status" value="2"/>
</dbReference>
<name>N2AVD0_9FIRM</name>
<gene>
    <name evidence="14" type="ORF">C823_01957</name>
</gene>
<dbReference type="PANTHER" id="PTHR45339">
    <property type="entry name" value="HYBRID SIGNAL TRANSDUCTION HISTIDINE KINASE J"/>
    <property type="match status" value="1"/>
</dbReference>
<dbReference type="PATRIC" id="fig|1235802.3.peg.2073"/>
<dbReference type="HOGENOM" id="CLU_000445_114_21_9"/>
<dbReference type="FunFam" id="3.30.565.10:FF:000010">
    <property type="entry name" value="Sensor histidine kinase RcsC"/>
    <property type="match status" value="1"/>
</dbReference>
<evidence type="ECO:0000256" key="10">
    <source>
        <dbReference type="PROSITE-ProRule" id="PRU00169"/>
    </source>
</evidence>
<sequence>MGTMLDKKIKRFFAVSIVSVIIVCLLVFTWAILYIQKQTENSIEDISGIYMEEVSFQIQQKFSSITDLRLEQVNGIIKRTPAMNVNYEDVLKELKFSTQVRDFTYMGLYTGDGEVERIVGEPLRISEFDSLMKSVAENGSGIAVAEDKNDNKMLMLAKAVEYPLKDGGVSEALIGGVPMEYLKESLFLDEKDARVYSHVIAKDGSFVIRSNDAYRDNYFNRIKVMLEEFEGKTADDFVEELKEALNSRKRYTAVVSVDGEHRFLCCTPISDNVEWYLVAVMPSGVLNERLGNLDSVRILIMISSAMIIFLTMVVIFVKYYKLSKQQMKELDKKERAAVQANMAKSEFLSSMSHDIRTPMNAIIGMTEIALRNVRDAVRVEDCLKKVRLSSKHLLGLINDVLDMSKIESGKMTLNNSQMSLREAMDDIVNIMQPQVKEHNQYFDIFIRDIYSENVCCDAVRLNQVLLNLLSNAVKFTPEEGRIDVHLWQEESEKGENYICTHFMVEDTGIGMSEEFQKKIFETFAREEENEKVQKIVGTGLGTSITKSIVTLMGGRIEVRSRQGEGSCFHVIVDLEKAEHAEEDMLLPEWNVLVVDDNEMLCMSAVANLEALGVHAEWTQDGKEAVDLIEERHNRQEDYHFVLVDWKMPNMDGIATIREIQKRVGNDVPIFLISAYDWSELEEHSFESDIEGFISKPLFKSTLYTRLKQYVDGERHSVIDTEEEHDFTGKNILLAEDIDINWEIANEIFSAVGLQLEWAVNGQECVDKFVKSEVGFYDAILMDVRMPVMNGYDATRAIRALDRPDKNIPIIAMTADAFADDAQRCFESGMNDHLTKPLDIRECMRTFQKYFK</sequence>
<keyword evidence="6" id="KW-0418">Kinase</keyword>
<evidence type="ECO:0000256" key="9">
    <source>
        <dbReference type="ARBA" id="ARBA00074306"/>
    </source>
</evidence>
<evidence type="ECO:0000256" key="8">
    <source>
        <dbReference type="ARBA" id="ARBA00024867"/>
    </source>
</evidence>
<keyword evidence="6" id="KW-0808">Transferase</keyword>
<dbReference type="Gene3D" id="1.10.287.130">
    <property type="match status" value="1"/>
</dbReference>
<proteinExistence type="inferred from homology"/>
<protein>
    <recommendedName>
        <fullName evidence="9">Circadian input-output histidine kinase CikA</fullName>
        <ecNumber evidence="3">2.7.13.3</ecNumber>
    </recommendedName>
    <alternativeName>
        <fullName evidence="4">Stage 0 sporulation protein A homolog</fullName>
    </alternativeName>
</protein>
<keyword evidence="7" id="KW-0902">Two-component regulatory system</keyword>
<dbReference type="InterPro" id="IPR036097">
    <property type="entry name" value="HisK_dim/P_sf"/>
</dbReference>
<dbReference type="SUPFAM" id="SSF55874">
    <property type="entry name" value="ATPase domain of HSP90 chaperone/DNA topoisomerase II/histidine kinase"/>
    <property type="match status" value="1"/>
</dbReference>
<evidence type="ECO:0000256" key="1">
    <source>
        <dbReference type="ARBA" id="ARBA00000085"/>
    </source>
</evidence>
<evidence type="ECO:0000313" key="15">
    <source>
        <dbReference type="Proteomes" id="UP000012589"/>
    </source>
</evidence>
<dbReference type="eggNOG" id="COG2205">
    <property type="taxonomic scope" value="Bacteria"/>
</dbReference>
<dbReference type="SMART" id="SM00388">
    <property type="entry name" value="HisKA"/>
    <property type="match status" value="1"/>
</dbReference>
<keyword evidence="11" id="KW-1133">Transmembrane helix</keyword>
<evidence type="ECO:0000256" key="4">
    <source>
        <dbReference type="ARBA" id="ARBA00018672"/>
    </source>
</evidence>
<dbReference type="SMART" id="SM00448">
    <property type="entry name" value="REC"/>
    <property type="match status" value="2"/>
</dbReference>
<dbReference type="PROSITE" id="PS50109">
    <property type="entry name" value="HIS_KIN"/>
    <property type="match status" value="1"/>
</dbReference>
<feature type="domain" description="Response regulatory" evidence="13">
    <location>
        <begin position="590"/>
        <end position="710"/>
    </location>
</feature>
<dbReference type="Gene3D" id="3.40.50.2300">
    <property type="match status" value="2"/>
</dbReference>
<organism evidence="14 15">
    <name type="scientific">Eubacterium plexicaudatum ASF492</name>
    <dbReference type="NCBI Taxonomy" id="1235802"/>
    <lineage>
        <taxon>Bacteria</taxon>
        <taxon>Bacillati</taxon>
        <taxon>Bacillota</taxon>
        <taxon>Clostridia</taxon>
        <taxon>Eubacteriales</taxon>
        <taxon>Eubacteriaceae</taxon>
        <taxon>Eubacterium</taxon>
    </lineage>
</organism>
<keyword evidence="15" id="KW-1185">Reference proteome</keyword>
<dbReference type="InterPro" id="IPR011006">
    <property type="entry name" value="CheY-like_superfamily"/>
</dbReference>
<feature type="transmembrane region" description="Helical" evidence="11">
    <location>
        <begin position="12"/>
        <end position="35"/>
    </location>
</feature>
<feature type="domain" description="Response regulatory" evidence="13">
    <location>
        <begin position="730"/>
        <end position="850"/>
    </location>
</feature>
<keyword evidence="11" id="KW-0472">Membrane</keyword>
<feature type="modified residue" description="4-aspartylphosphate" evidence="10">
    <location>
        <position position="644"/>
    </location>
</feature>
<reference evidence="14 15" key="1">
    <citation type="journal article" date="2014" name="Genome Announc.">
        <title>Draft genome sequences of the altered schaedler flora, a defined bacterial community from gnotobiotic mice.</title>
        <authorList>
            <person name="Wannemuehler M.J."/>
            <person name="Overstreet A.M."/>
            <person name="Ward D.V."/>
            <person name="Phillips G.J."/>
        </authorList>
    </citation>
    <scope>NUCLEOTIDE SEQUENCE [LARGE SCALE GENOMIC DNA]</scope>
    <source>
        <strain evidence="14 15">ASF492</strain>
    </source>
</reference>
<comment type="caution">
    <text evidence="14">The sequence shown here is derived from an EMBL/GenBank/DDBJ whole genome shotgun (WGS) entry which is preliminary data.</text>
</comment>
<dbReference type="SUPFAM" id="SSF52172">
    <property type="entry name" value="CheY-like"/>
    <property type="match status" value="2"/>
</dbReference>
<dbReference type="CDD" id="cd16922">
    <property type="entry name" value="HATPase_EvgS-ArcB-TorS-like"/>
    <property type="match status" value="1"/>
</dbReference>
<dbReference type="PANTHER" id="PTHR45339:SF5">
    <property type="entry name" value="HISTIDINE KINASE"/>
    <property type="match status" value="1"/>
</dbReference>
<dbReference type="STRING" id="1235802.C823_01957"/>
<comment type="similarity">
    <text evidence="2">In the N-terminal section; belongs to the phytochrome family.</text>
</comment>
<dbReference type="Pfam" id="PF02518">
    <property type="entry name" value="HATPase_c"/>
    <property type="match status" value="1"/>
</dbReference>
<feature type="transmembrane region" description="Helical" evidence="11">
    <location>
        <begin position="298"/>
        <end position="320"/>
    </location>
</feature>
<dbReference type="Pfam" id="PF00072">
    <property type="entry name" value="Response_reg"/>
    <property type="match status" value="2"/>
</dbReference>
<feature type="modified residue" description="4-aspartylphosphate" evidence="10">
    <location>
        <position position="782"/>
    </location>
</feature>
<feature type="domain" description="Histidine kinase" evidence="12">
    <location>
        <begin position="350"/>
        <end position="576"/>
    </location>
</feature>
<dbReference type="InterPro" id="IPR003661">
    <property type="entry name" value="HisK_dim/P_dom"/>
</dbReference>
<evidence type="ECO:0000256" key="5">
    <source>
        <dbReference type="ARBA" id="ARBA00022553"/>
    </source>
</evidence>
<evidence type="ECO:0000259" key="12">
    <source>
        <dbReference type="PROSITE" id="PS50109"/>
    </source>
</evidence>
<dbReference type="Gene3D" id="3.30.565.10">
    <property type="entry name" value="Histidine kinase-like ATPase, C-terminal domain"/>
    <property type="match status" value="1"/>
</dbReference>
<evidence type="ECO:0000256" key="11">
    <source>
        <dbReference type="SAM" id="Phobius"/>
    </source>
</evidence>
<dbReference type="InterPro" id="IPR003594">
    <property type="entry name" value="HATPase_dom"/>
</dbReference>
<dbReference type="CDD" id="cd00082">
    <property type="entry name" value="HisKA"/>
    <property type="match status" value="1"/>
</dbReference>
<dbReference type="EC" id="2.7.13.3" evidence="3"/>
<dbReference type="EMBL" id="AQFT01000064">
    <property type="protein sequence ID" value="EMZ28424.1"/>
    <property type="molecule type" value="Genomic_DNA"/>
</dbReference>
<dbReference type="InterPro" id="IPR004358">
    <property type="entry name" value="Sig_transdc_His_kin-like_C"/>
</dbReference>
<dbReference type="eggNOG" id="COG0642">
    <property type="taxonomic scope" value="Bacteria"/>
</dbReference>
<evidence type="ECO:0000256" key="3">
    <source>
        <dbReference type="ARBA" id="ARBA00012438"/>
    </source>
</evidence>
<accession>N2AVD0</accession>
<dbReference type="SUPFAM" id="SSF47384">
    <property type="entry name" value="Homodimeric domain of signal transducing histidine kinase"/>
    <property type="match status" value="1"/>
</dbReference>
<dbReference type="InterPro" id="IPR001789">
    <property type="entry name" value="Sig_transdc_resp-reg_receiver"/>
</dbReference>
<keyword evidence="11" id="KW-0812">Transmembrane</keyword>
<dbReference type="InterPro" id="IPR005467">
    <property type="entry name" value="His_kinase_dom"/>
</dbReference>
<evidence type="ECO:0000256" key="7">
    <source>
        <dbReference type="ARBA" id="ARBA00023012"/>
    </source>
</evidence>
<dbReference type="SMART" id="SM00387">
    <property type="entry name" value="HATPase_c"/>
    <property type="match status" value="1"/>
</dbReference>
<dbReference type="Proteomes" id="UP000012589">
    <property type="component" value="Unassembled WGS sequence"/>
</dbReference>
<comment type="catalytic activity">
    <reaction evidence="1">
        <text>ATP + protein L-histidine = ADP + protein N-phospho-L-histidine.</text>
        <dbReference type="EC" id="2.7.13.3"/>
    </reaction>
</comment>
<dbReference type="Pfam" id="PF00512">
    <property type="entry name" value="HisKA"/>
    <property type="match status" value="1"/>
</dbReference>
<dbReference type="GO" id="GO:0000155">
    <property type="term" value="F:phosphorelay sensor kinase activity"/>
    <property type="evidence" value="ECO:0007669"/>
    <property type="project" value="InterPro"/>
</dbReference>
<evidence type="ECO:0000256" key="6">
    <source>
        <dbReference type="ARBA" id="ARBA00022777"/>
    </source>
</evidence>
<evidence type="ECO:0000313" key="14">
    <source>
        <dbReference type="EMBL" id="EMZ28424.1"/>
    </source>
</evidence>
<dbReference type="PROSITE" id="PS50110">
    <property type="entry name" value="RESPONSE_REGULATORY"/>
    <property type="match status" value="2"/>
</dbReference>
<evidence type="ECO:0000256" key="2">
    <source>
        <dbReference type="ARBA" id="ARBA00006402"/>
    </source>
</evidence>
<evidence type="ECO:0000259" key="13">
    <source>
        <dbReference type="PROSITE" id="PS50110"/>
    </source>
</evidence>
<dbReference type="InterPro" id="IPR036890">
    <property type="entry name" value="HATPase_C_sf"/>
</dbReference>